<gene>
    <name evidence="1" type="ORF">FA95DRAFT_979005</name>
</gene>
<evidence type="ECO:0000313" key="1">
    <source>
        <dbReference type="EMBL" id="KAI0048991.1"/>
    </source>
</evidence>
<evidence type="ECO:0000313" key="2">
    <source>
        <dbReference type="Proteomes" id="UP000814033"/>
    </source>
</evidence>
<proteinExistence type="predicted"/>
<dbReference type="EMBL" id="MU275879">
    <property type="protein sequence ID" value="KAI0048991.1"/>
    <property type="molecule type" value="Genomic_DNA"/>
</dbReference>
<keyword evidence="2" id="KW-1185">Reference proteome</keyword>
<reference evidence="1" key="1">
    <citation type="submission" date="2021-02" db="EMBL/GenBank/DDBJ databases">
        <authorList>
            <consortium name="DOE Joint Genome Institute"/>
            <person name="Ahrendt S."/>
            <person name="Looney B.P."/>
            <person name="Miyauchi S."/>
            <person name="Morin E."/>
            <person name="Drula E."/>
            <person name="Courty P.E."/>
            <person name="Chicoki N."/>
            <person name="Fauchery L."/>
            <person name="Kohler A."/>
            <person name="Kuo A."/>
            <person name="Labutti K."/>
            <person name="Pangilinan J."/>
            <person name="Lipzen A."/>
            <person name="Riley R."/>
            <person name="Andreopoulos W."/>
            <person name="He G."/>
            <person name="Johnson J."/>
            <person name="Barry K.W."/>
            <person name="Grigoriev I.V."/>
            <person name="Nagy L."/>
            <person name="Hibbett D."/>
            <person name="Henrissat B."/>
            <person name="Matheny P.B."/>
            <person name="Labbe J."/>
            <person name="Martin F."/>
        </authorList>
    </citation>
    <scope>NUCLEOTIDE SEQUENCE</scope>
    <source>
        <strain evidence="1">FP105234-sp</strain>
    </source>
</reference>
<accession>A0ACB8RZF4</accession>
<dbReference type="Proteomes" id="UP000814033">
    <property type="component" value="Unassembled WGS sequence"/>
</dbReference>
<name>A0ACB8RZF4_9AGAM</name>
<organism evidence="1 2">
    <name type="scientific">Auriscalpium vulgare</name>
    <dbReference type="NCBI Taxonomy" id="40419"/>
    <lineage>
        <taxon>Eukaryota</taxon>
        <taxon>Fungi</taxon>
        <taxon>Dikarya</taxon>
        <taxon>Basidiomycota</taxon>
        <taxon>Agaricomycotina</taxon>
        <taxon>Agaricomycetes</taxon>
        <taxon>Russulales</taxon>
        <taxon>Auriscalpiaceae</taxon>
        <taxon>Auriscalpium</taxon>
    </lineage>
</organism>
<comment type="caution">
    <text evidence="1">The sequence shown here is derived from an EMBL/GenBank/DDBJ whole genome shotgun (WGS) entry which is preliminary data.</text>
</comment>
<protein>
    <submittedName>
        <fullName evidence="1">Uncharacterized protein</fullName>
    </submittedName>
</protein>
<sequence>MTPTTMVLSLPLVSSFFPLASASPVANLTMPIPDAMPAIASTACSNIHSCRTLSNIISSCLATIFACIWTAVHRNIPPPNEPQRSRLRSIVEKVGEALKIVAVTLLVPEWVLSCAIRQRLHAGRLGAELEGARGAATKAWEEKKRMRFVAVDDGGNGNAAGARDDGEVAENRERMVLANIAIPEDASSVSHTQGDAVTLQQDGPAAQESVIEEEDHGSRNDPGREALTYRVQAGSNEGDGLVASQPEAAADGGLTAHTRPLESADVDDGERGRTGPGGPALEAEDVRPISSTDGSAGGLRDDTAAGTSEVPANGGLASSHGSVVTAEIKPVEQAGRADVEEAEAPCIGGFEGKIARVKRGQVSAEEQLGRLDGKWATRHGFFIIMGGFHAYDAGKPTHPLSTQDIVQLVAAGELIPPTEEEIQILGQGDGLSKGLAVLQTLWFVGQCMARLATGLPLTELEVVTLAYTMITVAMYIVWWDKPQNVGGPVRIPSPESADWSLKEQPERNKAAAEANPILSYPVISWPRVFHIVNGAEDALVDMTRRAGVPTFYSGPGSRYTSGFAVALALVVTIGFGLIHFIAWNSPTFPSHAETLIWRVCSIVVVAVPVVACAVVGVLAVVGVFVESSLSWRDKVAALAKRLDAVAKDVLRGKLPRPEPLIMPDYWLDVFARAEVVLAMPSVPLYVVARTILLVVSLTTLRSLPFEAYQTVPWTLVISHWH</sequence>
<reference evidence="1" key="2">
    <citation type="journal article" date="2022" name="New Phytol.">
        <title>Evolutionary transition to the ectomycorrhizal habit in the genomes of a hyperdiverse lineage of mushroom-forming fungi.</title>
        <authorList>
            <person name="Looney B."/>
            <person name="Miyauchi S."/>
            <person name="Morin E."/>
            <person name="Drula E."/>
            <person name="Courty P.E."/>
            <person name="Kohler A."/>
            <person name="Kuo A."/>
            <person name="LaButti K."/>
            <person name="Pangilinan J."/>
            <person name="Lipzen A."/>
            <person name="Riley R."/>
            <person name="Andreopoulos W."/>
            <person name="He G."/>
            <person name="Johnson J."/>
            <person name="Nolan M."/>
            <person name="Tritt A."/>
            <person name="Barry K.W."/>
            <person name="Grigoriev I.V."/>
            <person name="Nagy L.G."/>
            <person name="Hibbett D."/>
            <person name="Henrissat B."/>
            <person name="Matheny P.B."/>
            <person name="Labbe J."/>
            <person name="Martin F.M."/>
        </authorList>
    </citation>
    <scope>NUCLEOTIDE SEQUENCE</scope>
    <source>
        <strain evidence="1">FP105234-sp</strain>
    </source>
</reference>